<name>A0A161HHT6_9ASCO</name>
<organism evidence="2 3">
    <name type="scientific">Sugiyamaella lignohabitans</name>
    <dbReference type="NCBI Taxonomy" id="796027"/>
    <lineage>
        <taxon>Eukaryota</taxon>
        <taxon>Fungi</taxon>
        <taxon>Dikarya</taxon>
        <taxon>Ascomycota</taxon>
        <taxon>Saccharomycotina</taxon>
        <taxon>Dipodascomycetes</taxon>
        <taxon>Dipodascales</taxon>
        <taxon>Trichomonascaceae</taxon>
        <taxon>Sugiyamaella</taxon>
    </lineage>
</organism>
<dbReference type="InterPro" id="IPR036291">
    <property type="entry name" value="NAD(P)-bd_dom_sf"/>
</dbReference>
<evidence type="ECO:0000313" key="3">
    <source>
        <dbReference type="Proteomes" id="UP000189580"/>
    </source>
</evidence>
<evidence type="ECO:0000259" key="1">
    <source>
        <dbReference type="Pfam" id="PF13380"/>
    </source>
</evidence>
<dbReference type="AlphaFoldDB" id="A0A161HHT6"/>
<proteinExistence type="predicted"/>
<accession>A0A161HHT6</accession>
<gene>
    <name evidence="2" type="ORF">AWJ20_3287</name>
</gene>
<dbReference type="KEGG" id="slb:AWJ20_3287"/>
<dbReference type="Proteomes" id="UP000189580">
    <property type="component" value="Chromosome b"/>
</dbReference>
<dbReference type="EMBL" id="CP014503">
    <property type="protein sequence ID" value="ANB15650.1"/>
    <property type="molecule type" value="Genomic_DNA"/>
</dbReference>
<keyword evidence="3" id="KW-1185">Reference proteome</keyword>
<dbReference type="RefSeq" id="XP_018738127.1">
    <property type="nucleotide sequence ID" value="XM_018880294.1"/>
</dbReference>
<protein>
    <recommendedName>
        <fullName evidence="1">CoA-binding domain-containing protein</fullName>
    </recommendedName>
</protein>
<sequence>MDKFFQPQRIYAVAGASTNTAKFGYKVFSWYVDRKLPVTPINFRKEVILDVASIENISQLQIPSGSEGVGLSVVTPPAVSKALLDEVSKLNGAVKAIWFQPGTYDNEVIEQAKKVVPIVIQDCILVNGDKYLSKL</sequence>
<dbReference type="OrthoDB" id="5138418at2759"/>
<dbReference type="PANTHER" id="PTHR33303">
    <property type="entry name" value="CYTOPLASMIC PROTEIN-RELATED"/>
    <property type="match status" value="1"/>
</dbReference>
<dbReference type="SUPFAM" id="SSF51735">
    <property type="entry name" value="NAD(P)-binding Rossmann-fold domains"/>
    <property type="match status" value="1"/>
</dbReference>
<dbReference type="Gene3D" id="3.40.50.720">
    <property type="entry name" value="NAD(P)-binding Rossmann-like Domain"/>
    <property type="match status" value="1"/>
</dbReference>
<dbReference type="GeneID" id="30035292"/>
<evidence type="ECO:0000313" key="2">
    <source>
        <dbReference type="EMBL" id="ANB15650.1"/>
    </source>
</evidence>
<feature type="domain" description="CoA-binding" evidence="1">
    <location>
        <begin position="11"/>
        <end position="128"/>
    </location>
</feature>
<reference evidence="2 3" key="1">
    <citation type="submission" date="2016-02" db="EMBL/GenBank/DDBJ databases">
        <title>Complete genome sequence and transcriptome regulation of the pentose utilising yeast Sugiyamaella lignohabitans.</title>
        <authorList>
            <person name="Bellasio M."/>
            <person name="Peymann A."/>
            <person name="Valli M."/>
            <person name="Sipitzky M."/>
            <person name="Graf A."/>
            <person name="Sauer M."/>
            <person name="Marx H."/>
            <person name="Mattanovich D."/>
        </authorList>
    </citation>
    <scope>NUCLEOTIDE SEQUENCE [LARGE SCALE GENOMIC DNA]</scope>
    <source>
        <strain evidence="2 3">CBS 10342</strain>
    </source>
</reference>
<dbReference type="InterPro" id="IPR003781">
    <property type="entry name" value="CoA-bd"/>
</dbReference>
<dbReference type="Pfam" id="PF13380">
    <property type="entry name" value="CoA_binding_2"/>
    <property type="match status" value="1"/>
</dbReference>
<dbReference type="PANTHER" id="PTHR33303:SF2">
    <property type="entry name" value="COA-BINDING DOMAIN-CONTAINING PROTEIN"/>
    <property type="match status" value="1"/>
</dbReference>